<proteinExistence type="predicted"/>
<reference evidence="2 3" key="1">
    <citation type="submission" date="2024-08" db="EMBL/GenBank/DDBJ databases">
        <title>Gnathostoma spinigerum genome.</title>
        <authorList>
            <person name="Gonzalez-Bertolin B."/>
            <person name="Monzon S."/>
            <person name="Zaballos A."/>
            <person name="Jimenez P."/>
            <person name="Dekumyoy P."/>
            <person name="Varona S."/>
            <person name="Cuesta I."/>
            <person name="Sumanam S."/>
            <person name="Adisakwattana P."/>
            <person name="Gasser R.B."/>
            <person name="Hernandez-Gonzalez A."/>
            <person name="Young N.D."/>
            <person name="Perteguer M.J."/>
        </authorList>
    </citation>
    <scope>NUCLEOTIDE SEQUENCE [LARGE SCALE GENOMIC DNA]</scope>
    <source>
        <strain evidence="2">AL3</strain>
        <tissue evidence="2">Liver</tissue>
    </source>
</reference>
<gene>
    <name evidence="2" type="ORF">AB6A40_011586</name>
</gene>
<dbReference type="Proteomes" id="UP001608902">
    <property type="component" value="Unassembled WGS sequence"/>
</dbReference>
<keyword evidence="3" id="KW-1185">Reference proteome</keyword>
<feature type="signal peptide" evidence="1">
    <location>
        <begin position="1"/>
        <end position="20"/>
    </location>
</feature>
<accession>A0ABD6F4J8</accession>
<name>A0ABD6F4J8_9BILA</name>
<feature type="chain" id="PRO_5044814646" evidence="1">
    <location>
        <begin position="21"/>
        <end position="64"/>
    </location>
</feature>
<comment type="caution">
    <text evidence="2">The sequence shown here is derived from an EMBL/GenBank/DDBJ whole genome shotgun (WGS) entry which is preliminary data.</text>
</comment>
<evidence type="ECO:0000313" key="2">
    <source>
        <dbReference type="EMBL" id="MFH4984877.1"/>
    </source>
</evidence>
<dbReference type="EMBL" id="JBGFUD010022629">
    <property type="protein sequence ID" value="MFH4984877.1"/>
    <property type="molecule type" value="Genomic_DNA"/>
</dbReference>
<dbReference type="AlphaFoldDB" id="A0ABD6F4J8"/>
<evidence type="ECO:0000313" key="3">
    <source>
        <dbReference type="Proteomes" id="UP001608902"/>
    </source>
</evidence>
<organism evidence="2 3">
    <name type="scientific">Gnathostoma spinigerum</name>
    <dbReference type="NCBI Taxonomy" id="75299"/>
    <lineage>
        <taxon>Eukaryota</taxon>
        <taxon>Metazoa</taxon>
        <taxon>Ecdysozoa</taxon>
        <taxon>Nematoda</taxon>
        <taxon>Chromadorea</taxon>
        <taxon>Rhabditida</taxon>
        <taxon>Spirurina</taxon>
        <taxon>Gnathostomatomorpha</taxon>
        <taxon>Gnathostomatoidea</taxon>
        <taxon>Gnathostomatidae</taxon>
        <taxon>Gnathostoma</taxon>
    </lineage>
</organism>
<sequence length="64" mass="7020">MLVPLELLFASTIVVQCSLASHKISKLIDRSIPEQPTFLTAADFENADRVSIDFDSLGIKVSDL</sequence>
<keyword evidence="1" id="KW-0732">Signal</keyword>
<evidence type="ECO:0000256" key="1">
    <source>
        <dbReference type="SAM" id="SignalP"/>
    </source>
</evidence>
<feature type="non-terminal residue" evidence="2">
    <location>
        <position position="64"/>
    </location>
</feature>
<protein>
    <submittedName>
        <fullName evidence="2">Uncharacterized protein</fullName>
    </submittedName>
</protein>